<evidence type="ECO:0000313" key="2">
    <source>
        <dbReference type="EMBL" id="QUI21183.1"/>
    </source>
</evidence>
<evidence type="ECO:0000256" key="1">
    <source>
        <dbReference type="SAM" id="SignalP"/>
    </source>
</evidence>
<proteinExistence type="predicted"/>
<dbReference type="KEGG" id="vpy:HZI73_02290"/>
<gene>
    <name evidence="2" type="ORF">HZI73_02290</name>
</gene>
<dbReference type="InterPro" id="IPR043751">
    <property type="entry name" value="DUF5696"/>
</dbReference>
<dbReference type="Proteomes" id="UP000683246">
    <property type="component" value="Chromosome"/>
</dbReference>
<sequence>MRWKQRGMTALCIIMVVMLSMPMMAYGSDNTQQEVMIKEKSLQPMMEVGSNASVRLYFNPLTTEIVVEHKASGYRWYSNPEYTGKKPSGKAADYMKSQVIINYLTDKGQVIPIDNYTYSVKGKQFTYEVIPGGVQVRYAIGDHNKTIDSFPKKMSGERMRGLILDKVDEKDQKYIHRLYRYDEGEDRYYARKTGEQVNTMSRIEIKKLSAIMYDRAGYTLEELAKDNIEHGEEAIPSRPQFTITLAYILDDEGLVVRVLNQETTFDEKYPIESIGLLDYFGATTLADEGYMVIPDGSGALIYLNNGKSTERRYSQKLFGVDEGLDEPEKAPITEKASLPIFGTCTTEGGFLGVIEQGASMATIHADVSGRLDLCNRISSQFHYKNTGIMALVGKESKQELFVWSKQTYEQDIQLRYFFLDSSQANYSEMAKVYQAYLVEEHHLQPVQKQTKPPFFLDILGSYTKKSFFLGIPYQAVKSLTTFKEAKSLLEQLTDQGVEDIVLRYKGWFNKGMHHTMPKKVKVDRVLGGTKGLKDLLAYGQAHGTTIYPDVAFKVVYHDNWYFSPRKDGARFLDGRIAMGYPYNLASQYQDPTGEAFWYIAPRIIGNVVDGFTKAFSKLKIQNLALRDLGRALHTDFRNKDGLRDASVAVDEDAMEELSHKFNLLMDYPNSYALPFTKYGVNIPFKSSGFNIVDADIPFYQLVINGYIPYAAPSANMNNHIPIDTYFMRCLESGSGLHFTWTYDNTHALKQTAFNRYHSTYYKQSFDQAVDLYSRYEAVMDQIQDTGLKEHRLLDNGLRMTVYQDGTAIVFNYTHQPLTYNGHTIKSKAYKIIGKEGAHD</sequence>
<name>A0A8J8MH19_9FIRM</name>
<evidence type="ECO:0000313" key="3">
    <source>
        <dbReference type="Proteomes" id="UP000683246"/>
    </source>
</evidence>
<dbReference type="Pfam" id="PF18952">
    <property type="entry name" value="DUF5696"/>
    <property type="match status" value="1"/>
</dbReference>
<dbReference type="RefSeq" id="WP_212696646.1">
    <property type="nucleotide sequence ID" value="NZ_CP058649.1"/>
</dbReference>
<accession>A0A8J8MH19</accession>
<feature type="signal peptide" evidence="1">
    <location>
        <begin position="1"/>
        <end position="25"/>
    </location>
</feature>
<organism evidence="2 3">
    <name type="scientific">Vallitalea pronyensis</name>
    <dbReference type="NCBI Taxonomy" id="1348613"/>
    <lineage>
        <taxon>Bacteria</taxon>
        <taxon>Bacillati</taxon>
        <taxon>Bacillota</taxon>
        <taxon>Clostridia</taxon>
        <taxon>Lachnospirales</taxon>
        <taxon>Vallitaleaceae</taxon>
        <taxon>Vallitalea</taxon>
    </lineage>
</organism>
<keyword evidence="1" id="KW-0732">Signal</keyword>
<dbReference type="EMBL" id="CP058649">
    <property type="protein sequence ID" value="QUI21183.1"/>
    <property type="molecule type" value="Genomic_DNA"/>
</dbReference>
<protein>
    <submittedName>
        <fullName evidence="2">Uncharacterized protein</fullName>
    </submittedName>
</protein>
<reference evidence="2" key="1">
    <citation type="submission" date="2020-07" db="EMBL/GenBank/DDBJ databases">
        <title>Vallitalea pronyensis genome.</title>
        <authorList>
            <person name="Postec A."/>
        </authorList>
    </citation>
    <scope>NUCLEOTIDE SEQUENCE</scope>
    <source>
        <strain evidence="2">FatNI3</strain>
    </source>
</reference>
<feature type="chain" id="PRO_5039202871" evidence="1">
    <location>
        <begin position="26"/>
        <end position="839"/>
    </location>
</feature>
<keyword evidence="3" id="KW-1185">Reference proteome</keyword>
<dbReference type="AlphaFoldDB" id="A0A8J8MH19"/>